<evidence type="ECO:0000313" key="2">
    <source>
        <dbReference type="EMBL" id="RSM40038.1"/>
    </source>
</evidence>
<dbReference type="GO" id="GO:0007165">
    <property type="term" value="P:signal transduction"/>
    <property type="evidence" value="ECO:0007669"/>
    <property type="project" value="InterPro"/>
</dbReference>
<dbReference type="SUPFAM" id="SSF52200">
    <property type="entry name" value="Toll/Interleukin receptor TIR domain"/>
    <property type="match status" value="1"/>
</dbReference>
<reference evidence="2 3" key="1">
    <citation type="submission" date="2018-05" db="EMBL/GenBank/DDBJ databases">
        <title>Evolution of GPA BGCs.</title>
        <authorList>
            <person name="Waglechner N."/>
            <person name="Wright G.D."/>
        </authorList>
    </citation>
    <scope>NUCLEOTIDE SEQUENCE [LARGE SCALE GENOMIC DNA]</scope>
    <source>
        <strain evidence="2 3">DSM 5908</strain>
    </source>
</reference>
<dbReference type="AlphaFoldDB" id="A0A428WAA4"/>
<dbReference type="RefSeq" id="WP_020644885.1">
    <property type="nucleotide sequence ID" value="NZ_QHHU01000042.1"/>
</dbReference>
<dbReference type="InterPro" id="IPR000157">
    <property type="entry name" value="TIR_dom"/>
</dbReference>
<sequence>MSGFQGTVFVNYRVGDEAAFAAALAEQLKARFGRSEVFHVSQEAAAGSLFAEEIEGAIARCAVLIVVIGERWLNEANRRKLHEPTDWVRREIRLALDAGKRVVPLLVDTPMPVREHLPTDIRGLLDRQYRPVNRRSSPQDIERVVTELIHTVPELGTTGLPGTQELAAWWEEWSRRTDPALPAGVLLAGRAAEAGTVRKPASEVAGATVIQGESEELALAFIAAVFTDSTPDGLRTILVHDADAWTRCIAIARSCVLVPWHKDPDIKGAVARGHRVLLPVGPGRRLDSEPVRLPHLQQDDVRAAFEASGATSAFSQAYAPIICRSVTEFRSRFSAHIRPASDAEPLPKTEREVLSNAVNQGPLRHLGVEQDNVTADAMAKTDPARAATGYRKVADVLSEAGFDVHARDIRAKQAQTLLQAGFLDEGAAVHLTLMWKSMNETGDTIGHVSPFERQNEGHADDCKFGRALAVARAAERVCTGLTGIGDQLAAPFDALRQDDPHLLDAAVFLAEHAIAEGETEVVEQRLERLTSLSLPLPRRGSREEDLAVRLSMCVADVTGEWAELHDRALQFGPEHRAWILARKARSLSFTDDFVGAIRTYQDAIARALTERMNDEAADWLYALRALRVREGTFFATGDTEHPFAQHLRNGTWSHRLPGSPTLEERALRSIAEGKGRQAVRLLTQWRWKACVRGDLVGEMGTSETLGSVLKDNDEPLAGLRELVRAEAGKIASLAAAELPEAALRWPVGVAESTAGQLGAALEVAAVVGDLLGAEDAAAWIAVALDLIEGRGPRPTLFSHLVTRATKALVALGPRLDESQARRVLTATEPWIPRDESTGRHTDTDHARLLIGIAGRHPGLAGLAVQQLLEGAVFNDDFGGKALCSGLSLLEKHKECAEAILLGPAEAGNRWARSVLVRIGVATDRIRERVAATARAVIDRERPQPGVMSIWGYNTWLVATSDLLDDELRAELVAALLRQALDPAEGIANRRDTLDELAGIAPDLSSEERKRAFDAVLPLMGDDQPLSGHDLMMVGMQHPLSFMRVNFGPNTTTDTAVRACAYLADTEEERNVVRRQAIRLLARPDEIEVKKIVQTLLVLNSSADDLPPDLLATHMNEHVRALAAVLWAQSPTEPEPGLSLARDPARIVRASLADALTDRLEHAPIRDILAADPRLSIRERAAPQMP</sequence>
<dbReference type="OrthoDB" id="4547231at2"/>
<dbReference type="PROSITE" id="PS50104">
    <property type="entry name" value="TIR"/>
    <property type="match status" value="1"/>
</dbReference>
<keyword evidence="3" id="KW-1185">Reference proteome</keyword>
<dbReference type="Gene3D" id="3.40.50.10140">
    <property type="entry name" value="Toll/interleukin-1 receptor homology (TIR) domain"/>
    <property type="match status" value="1"/>
</dbReference>
<comment type="caution">
    <text evidence="2">The sequence shown here is derived from an EMBL/GenBank/DDBJ whole genome shotgun (WGS) entry which is preliminary data.</text>
</comment>
<evidence type="ECO:0000259" key="1">
    <source>
        <dbReference type="PROSITE" id="PS50104"/>
    </source>
</evidence>
<accession>A0A428WAA4</accession>
<gene>
    <name evidence="2" type="ORF">DMA12_28375</name>
</gene>
<dbReference type="EMBL" id="QHHU01000042">
    <property type="protein sequence ID" value="RSM40038.1"/>
    <property type="molecule type" value="Genomic_DNA"/>
</dbReference>
<evidence type="ECO:0000313" key="3">
    <source>
        <dbReference type="Proteomes" id="UP000286716"/>
    </source>
</evidence>
<proteinExistence type="predicted"/>
<protein>
    <submittedName>
        <fullName evidence="2">TIR domain-containing protein</fullName>
    </submittedName>
</protein>
<name>A0A428WAA4_AMYBA</name>
<dbReference type="Proteomes" id="UP000286716">
    <property type="component" value="Unassembled WGS sequence"/>
</dbReference>
<dbReference type="InterPro" id="IPR035897">
    <property type="entry name" value="Toll_tir_struct_dom_sf"/>
</dbReference>
<feature type="domain" description="TIR" evidence="1">
    <location>
        <begin position="4"/>
        <end position="152"/>
    </location>
</feature>
<dbReference type="Pfam" id="PF13676">
    <property type="entry name" value="TIR_2"/>
    <property type="match status" value="1"/>
</dbReference>
<organism evidence="2 3">
    <name type="scientific">Amycolatopsis balhimycina DSM 5908</name>
    <dbReference type="NCBI Taxonomy" id="1081091"/>
    <lineage>
        <taxon>Bacteria</taxon>
        <taxon>Bacillati</taxon>
        <taxon>Actinomycetota</taxon>
        <taxon>Actinomycetes</taxon>
        <taxon>Pseudonocardiales</taxon>
        <taxon>Pseudonocardiaceae</taxon>
        <taxon>Amycolatopsis</taxon>
    </lineage>
</organism>